<dbReference type="Proteomes" id="UP000406735">
    <property type="component" value="Unassembled WGS sequence"/>
</dbReference>
<evidence type="ECO:0000313" key="1">
    <source>
        <dbReference type="EMBL" id="MQN09199.1"/>
    </source>
</evidence>
<accession>A0A6A7VSC5</accession>
<gene>
    <name evidence="1" type="ORF">F7D97_04455</name>
</gene>
<comment type="caution">
    <text evidence="1">The sequence shown here is derived from an EMBL/GenBank/DDBJ whole genome shotgun (WGS) entry which is preliminary data.</text>
</comment>
<evidence type="ECO:0000313" key="2">
    <source>
        <dbReference type="Proteomes" id="UP000406735"/>
    </source>
</evidence>
<sequence length="287" mass="33583">MSYTEYSCSRLTFKACIIESLKENDVFCIKTPVGSFQMTKGDFYKSFPNVIQTKSYREQGVYSYTKTPQKANKYLFERNETKNIGLKSKQTTPDLVGDNIRRKIKEIGQLWRSSEFNPKISKETLDYWNKIINDWVDAKDMPLIVRKDIKFRGQSFIHPTGREIIVSDNTFAIWVYGQVMKQHTPTLKEIKEMLQNNMIPMLFMQTKDGKQKAKYSKPLGTDALQGWKLCHIEPIGFNSSKSINEIDIHSIEEHFRKYANPYNMFVLPKEIGDLGEIQVFIDEQRRK</sequence>
<name>A0A6A7VSC5_9BACT</name>
<dbReference type="EMBL" id="VZCY01000031">
    <property type="protein sequence ID" value="MQN09199.1"/>
    <property type="molecule type" value="Genomic_DNA"/>
</dbReference>
<protein>
    <submittedName>
        <fullName evidence="1">Uncharacterized protein</fullName>
    </submittedName>
</protein>
<organism evidence="1 2">
    <name type="scientific">Segatella copri</name>
    <dbReference type="NCBI Taxonomy" id="165179"/>
    <lineage>
        <taxon>Bacteria</taxon>
        <taxon>Pseudomonadati</taxon>
        <taxon>Bacteroidota</taxon>
        <taxon>Bacteroidia</taxon>
        <taxon>Bacteroidales</taxon>
        <taxon>Prevotellaceae</taxon>
        <taxon>Segatella</taxon>
    </lineage>
</organism>
<dbReference type="AlphaFoldDB" id="A0A6A7VSC5"/>
<proteinExistence type="predicted"/>
<reference evidence="1 2" key="1">
    <citation type="submission" date="2019-09" db="EMBL/GenBank/DDBJ databases">
        <title>Distinct polysaccharide growth profiles of human intestinal Prevotella copri isolates.</title>
        <authorList>
            <person name="Fehlner-Peach H."/>
            <person name="Magnabosco C."/>
            <person name="Raghavan V."/>
            <person name="Scher J.U."/>
            <person name="Tett A."/>
            <person name="Cox L.M."/>
            <person name="Gottsegen C."/>
            <person name="Watters A."/>
            <person name="Wiltshire- Gordon J.D."/>
            <person name="Segata N."/>
            <person name="Bonneau R."/>
            <person name="Littman D.R."/>
        </authorList>
    </citation>
    <scope>NUCLEOTIDE SEQUENCE [LARGE SCALE GENOMIC DNA]</scope>
    <source>
        <strain evidence="2">iK21513</strain>
    </source>
</reference>
<dbReference type="RefSeq" id="WP_153080721.1">
    <property type="nucleotide sequence ID" value="NZ_VZAU01000032.1"/>
</dbReference>